<evidence type="ECO:0000313" key="8">
    <source>
        <dbReference type="Proteomes" id="UP000035681"/>
    </source>
</evidence>
<feature type="region of interest" description="Disordered" evidence="6">
    <location>
        <begin position="967"/>
        <end position="1017"/>
    </location>
</feature>
<feature type="region of interest" description="Disordered" evidence="6">
    <location>
        <begin position="817"/>
        <end position="841"/>
    </location>
</feature>
<feature type="region of interest" description="Disordered" evidence="6">
    <location>
        <begin position="584"/>
        <end position="609"/>
    </location>
</feature>
<evidence type="ECO:0000256" key="5">
    <source>
        <dbReference type="ARBA" id="ARBA00023136"/>
    </source>
</evidence>
<dbReference type="WBParaSite" id="TCONS_00005394.p1">
    <property type="protein sequence ID" value="TCONS_00005394.p1"/>
    <property type="gene ID" value="XLOC_003697"/>
</dbReference>
<evidence type="ECO:0000256" key="7">
    <source>
        <dbReference type="SAM" id="Phobius"/>
    </source>
</evidence>
<feature type="transmembrane region" description="Helical" evidence="7">
    <location>
        <begin position="455"/>
        <end position="474"/>
    </location>
</feature>
<dbReference type="Pfam" id="PF05602">
    <property type="entry name" value="CLPTM1"/>
    <property type="match status" value="1"/>
</dbReference>
<evidence type="ECO:0000256" key="6">
    <source>
        <dbReference type="SAM" id="MobiDB-lite"/>
    </source>
</evidence>
<sequence length="1024" mass="118312">MAEGTVNAVPSENGQNGGPPEDGGGTWGIIKSMVKRMIIFYFISNLMKNFFGGNQSTTTTSQGSVSNVVGSNVYQIYQPLDFYMYLSDSDSVFTNFDNEDALFWKHKSFRYGDWNEFNPDGFITHSKTFKTPEYLQKNASMYLHVFVTKSSGSPNPKSRLYQKHETIYGIHKLNKYKKKHYKRTVNLLTGKSDIPEEELLKADKMKYEILNFWHPNLTVNLVYDFTQLTANSLPAPFDKYIKFDDKTKTYKPILYFNSYWNLNSEYSPINETVKEITLSLSFQPLSFFKFQMYASQSEKSQWQSLLSGDGVGDGDDDGQDSIKTALLETNVYLLGLTVIVSILHTVFEMLAFKNDIQFWKDKKSVEGLSVRTVLMNTVQQFIMLLYIIDNDTNFMVRISGFVGLGIELWKVPKCMNVSIDYDNKIFGIIPRIKLEDKGTYIESSTAEYDALAFKYLSWVCFPLLGGYAIYSLIYQEQRGWYSWILNMLYGYLLTFGFIMMTPQLFINYKLKSVSHLPWRMLTYKFINTFIDDLFAFVIKLPILYRIGCFRDDIIFLIYLYQRWIYRVDPKRVNEYGVSGEQLEKMENKEDNKDETKAIENTEESKKDSIHPQSVFDDLIDGALRLVQPIIDTAKPIVEDIGRSTQKDNSENPLRDENILGIHPLANKNYVPICNQNSRICEFISCSAHNFKYDSNFANLNLIAQLMGDKKMRKALSSNPETVTEVCQEQGLTETECRLFSRGFTLMDNFITNLEGNENSYNNISIRDEINKNDNHITTSNMSFDVPIRPNQEKDEYDIDMDEKNNLNDDYTYYQSSLPRTGSRNWSSKQKIVPHPRPTTLPIKPISTTHLKVKSISFGESISDKITVPRAELPKTKKGLTPIIPVNRPHISRREANRKNIPLKSRIKKKPGKIELTRPQQKKKHTPIQVKNKNNNQRRIPKSIDKETLINNFVNELNLEISQKRVKRSSDYYDEVSSSSKTEKGSKINDTIFYDDGEVSENKNTPENNQNKNNELKKNCLQFLG</sequence>
<feature type="region of interest" description="Disordered" evidence="6">
    <location>
        <begin position="1"/>
        <end position="24"/>
    </location>
</feature>
<dbReference type="AlphaFoldDB" id="A0AAF5D1N9"/>
<evidence type="ECO:0000256" key="3">
    <source>
        <dbReference type="ARBA" id="ARBA00022692"/>
    </source>
</evidence>
<keyword evidence="3 7" id="KW-0812">Transmembrane</keyword>
<feature type="compositionally biased region" description="Polar residues" evidence="6">
    <location>
        <begin position="928"/>
        <end position="937"/>
    </location>
</feature>
<dbReference type="GO" id="GO:0016020">
    <property type="term" value="C:membrane"/>
    <property type="evidence" value="ECO:0007669"/>
    <property type="project" value="UniProtKB-SubCell"/>
</dbReference>
<feature type="transmembrane region" description="Helical" evidence="7">
    <location>
        <begin position="480"/>
        <end position="500"/>
    </location>
</feature>
<dbReference type="PANTHER" id="PTHR21347">
    <property type="entry name" value="CLEFT LIP AND PALATE ASSOCIATED TRANSMEMBRANE PROTEIN-RELATED"/>
    <property type="match status" value="1"/>
</dbReference>
<reference evidence="9" key="1">
    <citation type="submission" date="2024-02" db="UniProtKB">
        <authorList>
            <consortium name="WormBaseParasite"/>
        </authorList>
    </citation>
    <scope>IDENTIFICATION</scope>
</reference>
<comment type="similarity">
    <text evidence="2">Belongs to the CLPTM1 family.</text>
</comment>
<name>A0AAF5D1N9_STRER</name>
<feature type="compositionally biased region" description="Polar residues" evidence="6">
    <location>
        <begin position="817"/>
        <end position="829"/>
    </location>
</feature>
<feature type="region of interest" description="Disordered" evidence="6">
    <location>
        <begin position="907"/>
        <end position="939"/>
    </location>
</feature>
<protein>
    <submittedName>
        <fullName evidence="9">Cleft lip and palate transmembrane protein 1</fullName>
    </submittedName>
</protein>
<feature type="transmembrane region" description="Helical" evidence="7">
    <location>
        <begin position="331"/>
        <end position="347"/>
    </location>
</feature>
<organism evidence="8 9">
    <name type="scientific">Strongyloides stercoralis</name>
    <name type="common">Threadworm</name>
    <dbReference type="NCBI Taxonomy" id="6248"/>
    <lineage>
        <taxon>Eukaryota</taxon>
        <taxon>Metazoa</taxon>
        <taxon>Ecdysozoa</taxon>
        <taxon>Nematoda</taxon>
        <taxon>Chromadorea</taxon>
        <taxon>Rhabditida</taxon>
        <taxon>Tylenchina</taxon>
        <taxon>Panagrolaimomorpha</taxon>
        <taxon>Strongyloidoidea</taxon>
        <taxon>Strongyloididae</taxon>
        <taxon>Strongyloides</taxon>
    </lineage>
</organism>
<feature type="compositionally biased region" description="Gly residues" evidence="6">
    <location>
        <begin position="15"/>
        <end position="24"/>
    </location>
</feature>
<dbReference type="PANTHER" id="PTHR21347:SF14">
    <property type="entry name" value="LIPID SCRAMBLASE CLPTM1-RELATED"/>
    <property type="match status" value="1"/>
</dbReference>
<accession>A0AAF5D1N9</accession>
<feature type="compositionally biased region" description="Low complexity" evidence="6">
    <location>
        <begin position="1001"/>
        <end position="1012"/>
    </location>
</feature>
<comment type="subcellular location">
    <subcellularLocation>
        <location evidence="1">Membrane</location>
        <topology evidence="1">Multi-pass membrane protein</topology>
    </subcellularLocation>
</comment>
<keyword evidence="8" id="KW-1185">Reference proteome</keyword>
<dbReference type="InterPro" id="IPR008429">
    <property type="entry name" value="CLPTM1"/>
</dbReference>
<keyword evidence="5 7" id="KW-0472">Membrane</keyword>
<evidence type="ECO:0000256" key="4">
    <source>
        <dbReference type="ARBA" id="ARBA00022989"/>
    </source>
</evidence>
<dbReference type="GO" id="GO:0012505">
    <property type="term" value="C:endomembrane system"/>
    <property type="evidence" value="ECO:0007669"/>
    <property type="project" value="TreeGrafter"/>
</dbReference>
<evidence type="ECO:0000256" key="2">
    <source>
        <dbReference type="ARBA" id="ARBA00009310"/>
    </source>
</evidence>
<evidence type="ECO:0000256" key="1">
    <source>
        <dbReference type="ARBA" id="ARBA00004141"/>
    </source>
</evidence>
<dbReference type="Proteomes" id="UP000035681">
    <property type="component" value="Unplaced"/>
</dbReference>
<keyword evidence="4 7" id="KW-1133">Transmembrane helix</keyword>
<proteinExistence type="inferred from homology"/>
<evidence type="ECO:0000313" key="9">
    <source>
        <dbReference type="WBParaSite" id="TCONS_00005394.p1"/>
    </source>
</evidence>